<evidence type="ECO:0000313" key="1">
    <source>
        <dbReference type="EMBL" id="CCM78090.1"/>
    </source>
</evidence>
<organism evidence="1 2">
    <name type="scientific">Rhizobium mesoamericanum STM3625</name>
    <dbReference type="NCBI Taxonomy" id="1211777"/>
    <lineage>
        <taxon>Bacteria</taxon>
        <taxon>Pseudomonadati</taxon>
        <taxon>Pseudomonadota</taxon>
        <taxon>Alphaproteobacteria</taxon>
        <taxon>Hyphomicrobiales</taxon>
        <taxon>Rhizobiaceae</taxon>
        <taxon>Rhizobium/Agrobacterium group</taxon>
        <taxon>Rhizobium</taxon>
    </lineage>
</organism>
<proteinExistence type="predicted"/>
<name>K0Q1F6_9HYPH</name>
<dbReference type="RefSeq" id="WP_007535533.1">
    <property type="nucleotide sequence ID" value="NZ_HF536773.1"/>
</dbReference>
<dbReference type="HOGENOM" id="CLU_155175_0_0_5"/>
<gene>
    <name evidence="1" type="ORF">BN77_p10044</name>
</gene>
<protein>
    <submittedName>
        <fullName evidence="1">Uncharacterized protein</fullName>
    </submittedName>
</protein>
<dbReference type="Proteomes" id="UP000009319">
    <property type="component" value="Unassembled WGS sequence"/>
</dbReference>
<sequence>MDLIRDVLDKQVIDRNGSRIGKVDGLILSVTDDGPPKVAFIEMGPLTLVRRLSWHLHDWMPARLREAPPFRIPWSKVKDVGIDVEVDVDDKGTPIERYQEWLRRHVLRYIPGGRS</sequence>
<dbReference type="eggNOG" id="COG1873">
    <property type="taxonomic scope" value="Bacteria"/>
</dbReference>
<dbReference type="AlphaFoldDB" id="K0Q1F6"/>
<comment type="caution">
    <text evidence="1">The sequence shown here is derived from an EMBL/GenBank/DDBJ whole genome shotgun (WGS) entry which is preliminary data.</text>
</comment>
<accession>K0Q1F6</accession>
<dbReference type="STRING" id="1211777.BN77_p10044"/>
<keyword evidence="2" id="KW-1185">Reference proteome</keyword>
<reference evidence="1 2" key="1">
    <citation type="journal article" date="2013" name="Genome Announc.">
        <title>Draft Genome Sequence of Rhizobium mesoamericanum STM3625, a Nitrogen-Fixing Symbiont of Mimosa pudica Isolated in French Guiana (South America).</title>
        <authorList>
            <person name="Moulin L."/>
            <person name="Mornico D."/>
            <person name="Melkonian R."/>
            <person name="Klonowska A."/>
        </authorList>
    </citation>
    <scope>NUCLEOTIDE SEQUENCE [LARGE SCALE GENOMIC DNA]</scope>
    <source>
        <strain evidence="1 2">STM3625</strain>
    </source>
</reference>
<dbReference type="Gene3D" id="2.30.30.240">
    <property type="entry name" value="PRC-barrel domain"/>
    <property type="match status" value="1"/>
</dbReference>
<dbReference type="EMBL" id="CANI01000035">
    <property type="protein sequence ID" value="CCM78090.1"/>
    <property type="molecule type" value="Genomic_DNA"/>
</dbReference>
<evidence type="ECO:0000313" key="2">
    <source>
        <dbReference type="Proteomes" id="UP000009319"/>
    </source>
</evidence>